<sequence>MIYDNSYYVFITDHFTADRDCNDSTIQIQYVEFCEQLWRNTVHYTMHCHVCRCFLVHSGELLESGGDVT</sequence>
<reference evidence="1" key="2">
    <citation type="submission" date="2022-06" db="UniProtKB">
        <authorList>
            <consortium name="EnsemblMetazoa"/>
        </authorList>
    </citation>
    <scope>IDENTIFICATION</scope>
</reference>
<evidence type="ECO:0000313" key="2">
    <source>
        <dbReference type="Proteomes" id="UP000024404"/>
    </source>
</evidence>
<organism evidence="1 2">
    <name type="scientific">Onchocerca volvulus</name>
    <dbReference type="NCBI Taxonomy" id="6282"/>
    <lineage>
        <taxon>Eukaryota</taxon>
        <taxon>Metazoa</taxon>
        <taxon>Ecdysozoa</taxon>
        <taxon>Nematoda</taxon>
        <taxon>Chromadorea</taxon>
        <taxon>Rhabditida</taxon>
        <taxon>Spirurina</taxon>
        <taxon>Spiruromorpha</taxon>
        <taxon>Filarioidea</taxon>
        <taxon>Onchocercidae</taxon>
        <taxon>Onchocerca</taxon>
    </lineage>
</organism>
<keyword evidence="2" id="KW-1185">Reference proteome</keyword>
<dbReference type="AlphaFoldDB" id="A0A8R1Y0F4"/>
<protein>
    <submittedName>
        <fullName evidence="1">Uncharacterized protein</fullName>
    </submittedName>
</protein>
<reference evidence="2" key="1">
    <citation type="submission" date="2013-10" db="EMBL/GenBank/DDBJ databases">
        <title>Genome sequencing of Onchocerca volvulus.</title>
        <authorList>
            <person name="Cotton J."/>
            <person name="Tsai J."/>
            <person name="Stanley E."/>
            <person name="Tracey A."/>
            <person name="Holroyd N."/>
            <person name="Lustigman S."/>
            <person name="Berriman M."/>
        </authorList>
    </citation>
    <scope>NUCLEOTIDE SEQUENCE</scope>
</reference>
<name>A0A8R1Y0F4_ONCVO</name>
<accession>A0A8R1Y0F4</accession>
<dbReference type="Proteomes" id="UP000024404">
    <property type="component" value="Unassembled WGS sequence"/>
</dbReference>
<evidence type="ECO:0000313" key="1">
    <source>
        <dbReference type="EnsemblMetazoa" id="OVOC6527.1"/>
    </source>
</evidence>
<proteinExistence type="predicted"/>
<dbReference type="EnsemblMetazoa" id="OVOC6527.1">
    <property type="protein sequence ID" value="OVOC6527.1"/>
    <property type="gene ID" value="WBGene00243336"/>
</dbReference>
<dbReference type="EMBL" id="CMVM020000177">
    <property type="status" value="NOT_ANNOTATED_CDS"/>
    <property type="molecule type" value="Genomic_DNA"/>
</dbReference>